<comment type="similarity">
    <text evidence="6">Belongs to the methyltransferase superfamily. RNA methyltransferase RsmG family.</text>
</comment>
<reference evidence="7 8" key="1">
    <citation type="submission" date="2019-01" db="EMBL/GenBank/DDBJ databases">
        <title>Draft genomes of a novel of Aminipila strains.</title>
        <authorList>
            <person name="Ma S."/>
        </authorList>
    </citation>
    <scope>NUCLEOTIDE SEQUENCE [LARGE SCALE GENOMIC DNA]</scope>
    <source>
        <strain evidence="8">JN-39</strain>
    </source>
</reference>
<feature type="binding site" evidence="6">
    <location>
        <position position="82"/>
    </location>
    <ligand>
        <name>S-adenosyl-L-methionine</name>
        <dbReference type="ChEBI" id="CHEBI:59789"/>
    </ligand>
</feature>
<dbReference type="EC" id="2.1.1.-" evidence="6"/>
<dbReference type="Pfam" id="PF02527">
    <property type="entry name" value="GidB"/>
    <property type="match status" value="1"/>
</dbReference>
<dbReference type="AlphaFoldDB" id="A0A410PYR8"/>
<comment type="caution">
    <text evidence="6">Lacks conserved residue(s) required for the propagation of feature annotation.</text>
</comment>
<evidence type="ECO:0000256" key="1">
    <source>
        <dbReference type="ARBA" id="ARBA00022490"/>
    </source>
</evidence>
<keyword evidence="2 6" id="KW-0698">rRNA processing</keyword>
<accession>A0A410PYR8</accession>
<dbReference type="CDD" id="cd02440">
    <property type="entry name" value="AdoMet_MTases"/>
    <property type="match status" value="1"/>
</dbReference>
<evidence type="ECO:0000256" key="4">
    <source>
        <dbReference type="ARBA" id="ARBA00022679"/>
    </source>
</evidence>
<dbReference type="PIRSF" id="PIRSF003078">
    <property type="entry name" value="GidB"/>
    <property type="match status" value="1"/>
</dbReference>
<comment type="function">
    <text evidence="6">Specifically methylates the N7 position of a guanine in 16S rRNA.</text>
</comment>
<dbReference type="EMBL" id="CP035281">
    <property type="protein sequence ID" value="QAT44025.1"/>
    <property type="molecule type" value="Genomic_DNA"/>
</dbReference>
<dbReference type="KEGG" id="amij:EQM06_12775"/>
<dbReference type="PANTHER" id="PTHR31760:SF0">
    <property type="entry name" value="S-ADENOSYL-L-METHIONINE-DEPENDENT METHYLTRANSFERASES SUPERFAMILY PROTEIN"/>
    <property type="match status" value="1"/>
</dbReference>
<evidence type="ECO:0000256" key="6">
    <source>
        <dbReference type="HAMAP-Rule" id="MF_00074"/>
    </source>
</evidence>
<evidence type="ECO:0000313" key="7">
    <source>
        <dbReference type="EMBL" id="QAT44025.1"/>
    </source>
</evidence>
<keyword evidence="4 6" id="KW-0808">Transferase</keyword>
<organism evidence="7 8">
    <name type="scientific">Aminipila luticellarii</name>
    <dbReference type="NCBI Taxonomy" id="2507160"/>
    <lineage>
        <taxon>Bacteria</taxon>
        <taxon>Bacillati</taxon>
        <taxon>Bacillota</taxon>
        <taxon>Clostridia</taxon>
        <taxon>Peptostreptococcales</taxon>
        <taxon>Anaerovoracaceae</taxon>
        <taxon>Aminipila</taxon>
    </lineage>
</organism>
<dbReference type="FunFam" id="3.40.50.150:FF:000041">
    <property type="entry name" value="Ribosomal RNA small subunit methyltransferase G"/>
    <property type="match status" value="1"/>
</dbReference>
<feature type="binding site" evidence="6">
    <location>
        <position position="147"/>
    </location>
    <ligand>
        <name>S-adenosyl-L-methionine</name>
        <dbReference type="ChEBI" id="CHEBI:59789"/>
    </ligand>
</feature>
<keyword evidence="1 6" id="KW-0963">Cytoplasm</keyword>
<dbReference type="Gene3D" id="3.40.50.150">
    <property type="entry name" value="Vaccinia Virus protein VP39"/>
    <property type="match status" value="1"/>
</dbReference>
<name>A0A410PYR8_9FIRM</name>
<dbReference type="PANTHER" id="PTHR31760">
    <property type="entry name" value="S-ADENOSYL-L-METHIONINE-DEPENDENT METHYLTRANSFERASES SUPERFAMILY PROTEIN"/>
    <property type="match status" value="1"/>
</dbReference>
<evidence type="ECO:0000313" key="8">
    <source>
        <dbReference type="Proteomes" id="UP000287601"/>
    </source>
</evidence>
<sequence>MPIETLQNAFSELGISNDYTVLNKFRQYMEMILEWNEKINLTAITEEEEFIKKHYIDSVICYSFPELKKAKTIIDVGTGGGFPGIPLALLFPEKQFILMDSLQKRLKVIDDLACKLEIKNVKTLHGRAEDLAHAKEHREAYDLCVSRAVANLSTLSEYCIPFIKKGGSFLAYKGIKADEEIKEAQSAIGLLGGKFLREEQVPLSEYDLDHHIIVIEKIGGTPAKYPRKAGTPSKEPLK</sequence>
<feature type="binding site" evidence="6">
    <location>
        <begin position="128"/>
        <end position="129"/>
    </location>
    <ligand>
        <name>S-adenosyl-L-methionine</name>
        <dbReference type="ChEBI" id="CHEBI:59789"/>
    </ligand>
</feature>
<dbReference type="HAMAP" id="MF_00074">
    <property type="entry name" value="16SrRNA_methyltr_G"/>
    <property type="match status" value="1"/>
</dbReference>
<comment type="subcellular location">
    <subcellularLocation>
        <location evidence="6">Cytoplasm</location>
    </subcellularLocation>
</comment>
<dbReference type="RefSeq" id="WP_128746732.1">
    <property type="nucleotide sequence ID" value="NZ_CP035281.1"/>
</dbReference>
<evidence type="ECO:0000256" key="2">
    <source>
        <dbReference type="ARBA" id="ARBA00022552"/>
    </source>
</evidence>
<dbReference type="OrthoDB" id="9808773at2"/>
<evidence type="ECO:0000256" key="3">
    <source>
        <dbReference type="ARBA" id="ARBA00022603"/>
    </source>
</evidence>
<keyword evidence="5 6" id="KW-0949">S-adenosyl-L-methionine</keyword>
<keyword evidence="8" id="KW-1185">Reference proteome</keyword>
<evidence type="ECO:0000256" key="5">
    <source>
        <dbReference type="ARBA" id="ARBA00022691"/>
    </source>
</evidence>
<dbReference type="NCBIfam" id="TIGR00138">
    <property type="entry name" value="rsmG_gidB"/>
    <property type="match status" value="1"/>
</dbReference>
<protein>
    <recommendedName>
        <fullName evidence="6">Ribosomal RNA small subunit methyltransferase G</fullName>
        <ecNumber evidence="6">2.1.1.-</ecNumber>
    </recommendedName>
    <alternativeName>
        <fullName evidence="6">16S rRNA 7-methylguanosine methyltransferase</fullName>
        <shortName evidence="6">16S rRNA m7G methyltransferase</shortName>
    </alternativeName>
</protein>
<dbReference type="SUPFAM" id="SSF53335">
    <property type="entry name" value="S-adenosyl-L-methionine-dependent methyltransferases"/>
    <property type="match status" value="1"/>
</dbReference>
<dbReference type="GO" id="GO:0005829">
    <property type="term" value="C:cytosol"/>
    <property type="evidence" value="ECO:0007669"/>
    <property type="project" value="TreeGrafter"/>
</dbReference>
<dbReference type="Proteomes" id="UP000287601">
    <property type="component" value="Chromosome"/>
</dbReference>
<proteinExistence type="inferred from homology"/>
<dbReference type="GO" id="GO:0070043">
    <property type="term" value="F:rRNA (guanine-N7-)-methyltransferase activity"/>
    <property type="evidence" value="ECO:0007669"/>
    <property type="project" value="UniProtKB-UniRule"/>
</dbReference>
<feature type="binding site" evidence="6">
    <location>
        <position position="77"/>
    </location>
    <ligand>
        <name>S-adenosyl-L-methionine</name>
        <dbReference type="ChEBI" id="CHEBI:59789"/>
    </ligand>
</feature>
<dbReference type="InterPro" id="IPR029063">
    <property type="entry name" value="SAM-dependent_MTases_sf"/>
</dbReference>
<gene>
    <name evidence="6 7" type="primary">rsmG</name>
    <name evidence="7" type="ORF">EQM06_12775</name>
</gene>
<dbReference type="InterPro" id="IPR003682">
    <property type="entry name" value="rRNA_ssu_MeTfrase_G"/>
</dbReference>
<keyword evidence="3 6" id="KW-0489">Methyltransferase</keyword>